<accession>A0A0Q9YR49</accession>
<dbReference type="InterPro" id="IPR011765">
    <property type="entry name" value="Pept_M16_N"/>
</dbReference>
<dbReference type="Pfam" id="PF05193">
    <property type="entry name" value="Peptidase_M16_C"/>
    <property type="match status" value="1"/>
</dbReference>
<keyword evidence="2 8" id="KW-0645">Protease</keyword>
<evidence type="ECO:0000256" key="1">
    <source>
        <dbReference type="ARBA" id="ARBA00007261"/>
    </source>
</evidence>
<proteinExistence type="inferred from homology"/>
<evidence type="ECO:0000256" key="4">
    <source>
        <dbReference type="ARBA" id="ARBA00022833"/>
    </source>
</evidence>
<dbReference type="STRING" id="437022.CC99x_01346"/>
<dbReference type="InterPro" id="IPR050626">
    <property type="entry name" value="Peptidase_M16"/>
</dbReference>
<evidence type="ECO:0000259" key="7">
    <source>
        <dbReference type="Pfam" id="PF05193"/>
    </source>
</evidence>
<sequence>MRNILLTVLFMAPIAVGYCMQKSVTQEFKLDNGLVLVVREDHRSPSVVAQMWYRVGSADEHGGITGISHALEHMMFLGTQAVPNDQFSKKIGSLGGYENAFTSEDQTVYYEEIGKQHLETCLQLEADRMKHLQFKPDEVLRELEVIKEERRLRVEDDPQSLTWERFMAAANVGGAYHNPVIGWMEDITQLSLQDLKEWYEKWYAPNFATLVVVGDVNAEEVYALAQKYFAHIPASSAIKPKAKPQVAPLGKRTIEVHAKANLPFLMLGYDVPSFSSKALEQRIYALMVLQSVLDGGLSARFEKELVRSQAVAAEVGAHYDPYQRYNTQFVINATPSEGTDNALLLKSIETEIEKLAETLVSDDELKRAKMNLVSGYIYEKDSTSQQAMLLGKLKTLDLNIDMMDTFESKIQSITAEDVQTVAKEFFTDKRQTIAWLIPETLS</sequence>
<dbReference type="AlphaFoldDB" id="A0A0Q9YR49"/>
<evidence type="ECO:0000256" key="2">
    <source>
        <dbReference type="ARBA" id="ARBA00022670"/>
    </source>
</evidence>
<feature type="domain" description="Peptidase M16 N-terminal" evidence="6">
    <location>
        <begin position="37"/>
        <end position="181"/>
    </location>
</feature>
<protein>
    <submittedName>
        <fullName evidence="8">Protease 3</fullName>
        <ecNumber evidence="8">3.4.24.55</ecNumber>
    </submittedName>
</protein>
<dbReference type="PANTHER" id="PTHR43690">
    <property type="entry name" value="NARDILYSIN"/>
    <property type="match status" value="1"/>
</dbReference>
<reference evidence="8" key="1">
    <citation type="submission" date="2015-09" db="EMBL/GenBank/DDBJ databases">
        <title>Draft Genome Sequences of Two Novel Amoeba-resistant Intranuclear Bacteria, Candidatus Berkiella cookevillensis and Candidatus Berkiella aquae.</title>
        <authorList>
            <person name="Mehari Y.T."/>
            <person name="Arivett B.A."/>
            <person name="Farone A.L."/>
            <person name="Gunderson J.H."/>
            <person name="Farone M.B."/>
        </authorList>
    </citation>
    <scope>NUCLEOTIDE SEQUENCE [LARGE SCALE GENOMIC DNA]</scope>
    <source>
        <strain evidence="8">CC99</strain>
    </source>
</reference>
<evidence type="ECO:0000259" key="6">
    <source>
        <dbReference type="Pfam" id="PF00675"/>
    </source>
</evidence>
<keyword evidence="5" id="KW-0482">Metalloprotease</keyword>
<dbReference type="Pfam" id="PF00675">
    <property type="entry name" value="Peptidase_M16"/>
    <property type="match status" value="1"/>
</dbReference>
<dbReference type="Gene3D" id="3.30.830.10">
    <property type="entry name" value="Metalloenzyme, LuxS/M16 peptidase-like"/>
    <property type="match status" value="2"/>
</dbReference>
<keyword evidence="4" id="KW-0862">Zinc</keyword>
<comment type="caution">
    <text evidence="8">The sequence shown here is derived from an EMBL/GenBank/DDBJ whole genome shotgun (WGS) entry which is preliminary data.</text>
</comment>
<evidence type="ECO:0000256" key="3">
    <source>
        <dbReference type="ARBA" id="ARBA00022801"/>
    </source>
</evidence>
<dbReference type="EC" id="3.4.24.55" evidence="8"/>
<evidence type="ECO:0000313" key="8">
    <source>
        <dbReference type="EMBL" id="KRG18865.1"/>
    </source>
</evidence>
<dbReference type="SUPFAM" id="SSF63411">
    <property type="entry name" value="LuxS/MPP-like metallohydrolase"/>
    <property type="match status" value="2"/>
</dbReference>
<keyword evidence="3 8" id="KW-0378">Hydrolase</keyword>
<dbReference type="PANTHER" id="PTHR43690:SF17">
    <property type="entry name" value="PROTEIN YHJJ"/>
    <property type="match status" value="1"/>
</dbReference>
<dbReference type="GO" id="GO:0046872">
    <property type="term" value="F:metal ion binding"/>
    <property type="evidence" value="ECO:0007669"/>
    <property type="project" value="InterPro"/>
</dbReference>
<dbReference type="InterPro" id="IPR011249">
    <property type="entry name" value="Metalloenz_LuxS/M16"/>
</dbReference>
<dbReference type="GO" id="GO:0006508">
    <property type="term" value="P:proteolysis"/>
    <property type="evidence" value="ECO:0007669"/>
    <property type="project" value="UniProtKB-KW"/>
</dbReference>
<evidence type="ECO:0000256" key="5">
    <source>
        <dbReference type="ARBA" id="ARBA00023049"/>
    </source>
</evidence>
<dbReference type="InterPro" id="IPR007863">
    <property type="entry name" value="Peptidase_M16_C"/>
</dbReference>
<organism evidence="8">
    <name type="scientific">Candidatus Berkiella cookevillensis</name>
    <dbReference type="NCBI Taxonomy" id="437022"/>
    <lineage>
        <taxon>Bacteria</taxon>
        <taxon>Pseudomonadati</taxon>
        <taxon>Pseudomonadota</taxon>
        <taxon>Gammaproteobacteria</taxon>
        <taxon>Candidatus Berkiellales</taxon>
        <taxon>Candidatus Berkiellaceae</taxon>
        <taxon>Candidatus Berkiella</taxon>
    </lineage>
</organism>
<name>A0A0Q9YR49_9GAMM</name>
<dbReference type="PATRIC" id="fig|1590042.3.peg.1367"/>
<dbReference type="EMBL" id="LKHV01000005">
    <property type="protein sequence ID" value="KRG18865.1"/>
    <property type="molecule type" value="Genomic_DNA"/>
</dbReference>
<feature type="domain" description="Peptidase M16 C-terminal" evidence="7">
    <location>
        <begin position="190"/>
        <end position="372"/>
    </location>
</feature>
<gene>
    <name evidence="8" type="primary">ptrA_2</name>
    <name evidence="8" type="ORF">CC99x_01346</name>
</gene>
<dbReference type="GO" id="GO:0004222">
    <property type="term" value="F:metalloendopeptidase activity"/>
    <property type="evidence" value="ECO:0007669"/>
    <property type="project" value="UniProtKB-EC"/>
</dbReference>
<comment type="similarity">
    <text evidence="1">Belongs to the peptidase M16 family.</text>
</comment>